<name>A0ABY2CF25_METMH</name>
<evidence type="ECO:0000313" key="2">
    <source>
        <dbReference type="Proteomes" id="UP000295649"/>
    </source>
</evidence>
<comment type="caution">
    <text evidence="1">The sequence shown here is derived from an EMBL/GenBank/DDBJ whole genome shotgun (WGS) entry which is preliminary data.</text>
</comment>
<gene>
    <name evidence="1" type="ORF">EDE11_1591</name>
</gene>
<dbReference type="Proteomes" id="UP000295649">
    <property type="component" value="Unassembled WGS sequence"/>
</dbReference>
<accession>A0ABY2CF25</accession>
<keyword evidence="2" id="KW-1185">Reference proteome</keyword>
<reference evidence="1 2" key="1">
    <citation type="submission" date="2019-03" db="EMBL/GenBank/DDBJ databases">
        <title>Systems level insights into methane cycling in arid and semi-arid ecosystems.</title>
        <authorList>
            <person name="Kalyuzhnaya M."/>
        </authorList>
    </citation>
    <scope>NUCLEOTIDE SEQUENCE [LARGE SCALE GENOMIC DNA]</scope>
    <source>
        <strain evidence="1 2">S-1</strain>
    </source>
</reference>
<organism evidence="1 2">
    <name type="scientific">Methylomonas methanica</name>
    <dbReference type="NCBI Taxonomy" id="421"/>
    <lineage>
        <taxon>Bacteria</taxon>
        <taxon>Pseudomonadati</taxon>
        <taxon>Pseudomonadota</taxon>
        <taxon>Gammaproteobacteria</taxon>
        <taxon>Methylococcales</taxon>
        <taxon>Methylococcaceae</taxon>
        <taxon>Methylomonas</taxon>
    </lineage>
</organism>
<dbReference type="EMBL" id="SMCN01000059">
    <property type="protein sequence ID" value="TCV71714.1"/>
    <property type="molecule type" value="Genomic_DNA"/>
</dbReference>
<evidence type="ECO:0000313" key="1">
    <source>
        <dbReference type="EMBL" id="TCV71714.1"/>
    </source>
</evidence>
<protein>
    <submittedName>
        <fullName evidence="1">Uncharacterized protein</fullName>
    </submittedName>
</protein>
<sequence>MGSPDYREQFSYIAQQLDRFNLAYLHVMDGLAFGFHELDSVVTRL</sequence>
<proteinExistence type="predicted"/>